<feature type="chain" id="PRO_5016938706" evidence="1">
    <location>
        <begin position="19"/>
        <end position="341"/>
    </location>
</feature>
<dbReference type="InterPro" id="IPR024655">
    <property type="entry name" value="Asl1_glyco_hydro_catalytic"/>
</dbReference>
<dbReference type="GO" id="GO:0004553">
    <property type="term" value="F:hydrolase activity, hydrolyzing O-glycosyl compounds"/>
    <property type="evidence" value="ECO:0007669"/>
    <property type="project" value="TreeGrafter"/>
</dbReference>
<feature type="signal peptide" evidence="1">
    <location>
        <begin position="1"/>
        <end position="18"/>
    </location>
</feature>
<evidence type="ECO:0000313" key="3">
    <source>
        <dbReference type="EMBL" id="AXR70544.1"/>
    </source>
</evidence>
<keyword evidence="1" id="KW-0732">Signal</keyword>
<dbReference type="RefSeq" id="WP_072044742.1">
    <property type="nucleotide sequence ID" value="NZ_CP139379.1"/>
</dbReference>
<dbReference type="PANTHER" id="PTHR12631">
    <property type="entry name" value="ALPHA-L-IDURONIDASE"/>
    <property type="match status" value="1"/>
</dbReference>
<accession>A0A346NTF1</accession>
<sequence length="341" mass="38856">MRTLKFIMLFLLSFKCYSEDMLVGVGIHPTNFNGTTEQLISLLKHYNITTTRTDYPWSSVEKEKGKYTPGNEKLESFISASANNDIKPLLILDYGNPVYEEATLENPKRKPTTDASISAFVNYSLWTVKHFGSKVSMYEIWNEWVQGSGKRNLQAGSSIESANMYAKLVSETCAAIKKTNPDKKVIIGSTSPSDRNELKWLSAVLKEKNVLSCIDGLSLHIYASSPNKKLIPEKTVTAVMLFQNFIRNELNLGYNLPLYITEIGVPSLKNNNYNEQDIKDYFEYIIRNFSELGYVKGVWWYDFINDGADKTKKEHNFGMLNENLTGKPIAESMRNNKKIEK</sequence>
<dbReference type="EMBL" id="MF687363">
    <property type="protein sequence ID" value="AXR70544.1"/>
    <property type="molecule type" value="Genomic_DNA"/>
</dbReference>
<dbReference type="AlphaFoldDB" id="A0A346NTF1"/>
<dbReference type="InterPro" id="IPR051923">
    <property type="entry name" value="Glycosyl_Hydrolase_39"/>
</dbReference>
<dbReference type="Pfam" id="PF11790">
    <property type="entry name" value="Glyco_hydro_cc"/>
    <property type="match status" value="1"/>
</dbReference>
<organism evidence="3">
    <name type="scientific">Klebsiella aerogenes</name>
    <name type="common">Enterobacter aerogenes</name>
    <dbReference type="NCBI Taxonomy" id="548"/>
    <lineage>
        <taxon>Bacteria</taxon>
        <taxon>Pseudomonadati</taxon>
        <taxon>Pseudomonadota</taxon>
        <taxon>Gammaproteobacteria</taxon>
        <taxon>Enterobacterales</taxon>
        <taxon>Enterobacteriaceae</taxon>
        <taxon>Klebsiella/Raoultella group</taxon>
        <taxon>Klebsiella</taxon>
    </lineage>
</organism>
<dbReference type="InterPro" id="IPR017853">
    <property type="entry name" value="GH"/>
</dbReference>
<evidence type="ECO:0000256" key="1">
    <source>
        <dbReference type="SAM" id="SignalP"/>
    </source>
</evidence>
<feature type="domain" description="Asl1-like glycosyl hydrolase catalytic" evidence="2">
    <location>
        <begin position="177"/>
        <end position="314"/>
    </location>
</feature>
<evidence type="ECO:0000259" key="2">
    <source>
        <dbReference type="Pfam" id="PF11790"/>
    </source>
</evidence>
<gene>
    <name evidence="3" type="primary">orf7</name>
</gene>
<dbReference type="SUPFAM" id="SSF51445">
    <property type="entry name" value="(Trans)glycosidases"/>
    <property type="match status" value="1"/>
</dbReference>
<reference evidence="3" key="1">
    <citation type="journal article" date="2018" name="Front. Microbiol.">
        <title>Establishment of a Molecular Serotyping Scheme and a Multiplexed Luminex-Based Array for Enterobacter aerogenes.</title>
        <authorList>
            <person name="Guo X."/>
            <person name="Wang M."/>
            <person name="Wang L."/>
            <person name="Wang Y."/>
            <person name="Chen T."/>
            <person name="Wu P."/>
            <person name="Chen M."/>
            <person name="Liu B."/>
            <person name="Feng L."/>
        </authorList>
    </citation>
    <scope>NUCLEOTIDE SEQUENCE</scope>
    <source>
        <strain evidence="3">33850</strain>
    </source>
</reference>
<protein>
    <submittedName>
        <fullName evidence="3">Cellulase</fullName>
    </submittedName>
</protein>
<dbReference type="Gene3D" id="3.20.20.80">
    <property type="entry name" value="Glycosidases"/>
    <property type="match status" value="1"/>
</dbReference>
<name>A0A346NTF1_KLEAE</name>
<proteinExistence type="predicted"/>
<dbReference type="PANTHER" id="PTHR12631:SF10">
    <property type="entry name" value="BETA-XYLOSIDASE-LIKE PROTEIN-RELATED"/>
    <property type="match status" value="1"/>
</dbReference>